<dbReference type="RefSeq" id="WP_308298012.1">
    <property type="nucleotide sequence ID" value="NZ_FXZI01000002.1"/>
</dbReference>
<sequence>MSTRDQTPSDNILAEDARMGEVPPDDEPGHEEASRPRQEEASRPRQEQASGPPHPVNWNLLLSHDLEVEWLELNRWVNWLRHTYGLPASVIPPFWHHHPELLWELSALHLHWLCAYDPEQDGSAPLGWHRDFADARQRLRDWVAASGTRLDRDRPTRQTIWPGEKAAPPVEDVVIAHREKEFVAFVLAEVAIREASEDEFYATLDEETGEVL</sequence>
<evidence type="ECO:0008006" key="4">
    <source>
        <dbReference type="Google" id="ProtNLM"/>
    </source>
</evidence>
<proteinExistence type="predicted"/>
<feature type="region of interest" description="Disordered" evidence="1">
    <location>
        <begin position="1"/>
        <end position="56"/>
    </location>
</feature>
<evidence type="ECO:0000313" key="3">
    <source>
        <dbReference type="Proteomes" id="UP000234300"/>
    </source>
</evidence>
<feature type="compositionally biased region" description="Polar residues" evidence="1">
    <location>
        <begin position="1"/>
        <end position="10"/>
    </location>
</feature>
<accession>A0A2H1IR28</accession>
<name>A0A2H1IR28_BREAU</name>
<protein>
    <recommendedName>
        <fullName evidence="4">DUF4913 domain-containing protein</fullName>
    </recommendedName>
</protein>
<dbReference type="AlphaFoldDB" id="A0A2H1IR28"/>
<evidence type="ECO:0000256" key="1">
    <source>
        <dbReference type="SAM" id="MobiDB-lite"/>
    </source>
</evidence>
<feature type="compositionally biased region" description="Basic and acidic residues" evidence="1">
    <location>
        <begin position="30"/>
        <end position="46"/>
    </location>
</feature>
<reference evidence="2 3" key="1">
    <citation type="submission" date="2017-03" db="EMBL/GenBank/DDBJ databases">
        <authorList>
            <person name="Afonso C.L."/>
            <person name="Miller P.J."/>
            <person name="Scott M.A."/>
            <person name="Spackman E."/>
            <person name="Goraichik I."/>
            <person name="Dimitrov K.M."/>
            <person name="Suarez D.L."/>
            <person name="Swayne D.E."/>
        </authorList>
    </citation>
    <scope>NUCLEOTIDE SEQUENCE [LARGE SCALE GENOMIC DNA]</scope>
    <source>
        <strain evidence="3">8(6)</strain>
    </source>
</reference>
<dbReference type="Proteomes" id="UP000234300">
    <property type="component" value="Unassembled WGS sequence"/>
</dbReference>
<evidence type="ECO:0000313" key="2">
    <source>
        <dbReference type="EMBL" id="SMX77624.1"/>
    </source>
</evidence>
<organism evidence="2 3">
    <name type="scientific">Brevibacterium aurantiacum</name>
    <dbReference type="NCBI Taxonomy" id="273384"/>
    <lineage>
        <taxon>Bacteria</taxon>
        <taxon>Bacillati</taxon>
        <taxon>Actinomycetota</taxon>
        <taxon>Actinomycetes</taxon>
        <taxon>Micrococcales</taxon>
        <taxon>Brevibacteriaceae</taxon>
        <taxon>Brevibacterium</taxon>
    </lineage>
</organism>
<gene>
    <name evidence="2" type="ORF">BAURA86_00878</name>
</gene>
<dbReference type="EMBL" id="FXZI01000002">
    <property type="protein sequence ID" value="SMX77624.1"/>
    <property type="molecule type" value="Genomic_DNA"/>
</dbReference>